<dbReference type="UniPathway" id="UPA00143"/>
<keyword evidence="11" id="KW-0833">Ubl conjugation pathway</keyword>
<evidence type="ECO:0000256" key="3">
    <source>
        <dbReference type="ARBA" id="ARBA00003976"/>
    </source>
</evidence>
<evidence type="ECO:0000256" key="11">
    <source>
        <dbReference type="ARBA" id="ARBA00022786"/>
    </source>
</evidence>
<dbReference type="Pfam" id="PF01485">
    <property type="entry name" value="IBR"/>
    <property type="match status" value="2"/>
</dbReference>
<dbReference type="Proteomes" id="UP000242715">
    <property type="component" value="Unassembled WGS sequence"/>
</dbReference>
<evidence type="ECO:0000256" key="12">
    <source>
        <dbReference type="ARBA" id="ARBA00022833"/>
    </source>
</evidence>
<evidence type="ECO:0000256" key="7">
    <source>
        <dbReference type="ARBA" id="ARBA00022679"/>
    </source>
</evidence>
<keyword evidence="17" id="KW-1185">Reference proteome</keyword>
<dbReference type="PROSITE" id="PS00518">
    <property type="entry name" value="ZF_RING_1"/>
    <property type="match status" value="1"/>
</dbReference>
<evidence type="ECO:0000256" key="2">
    <source>
        <dbReference type="ARBA" id="ARBA00001947"/>
    </source>
</evidence>
<keyword evidence="12" id="KW-0862">Zinc</keyword>
<evidence type="ECO:0000256" key="4">
    <source>
        <dbReference type="ARBA" id="ARBA00004906"/>
    </source>
</evidence>
<evidence type="ECO:0000256" key="5">
    <source>
        <dbReference type="ARBA" id="ARBA00005884"/>
    </source>
</evidence>
<dbReference type="SUPFAM" id="SSF57850">
    <property type="entry name" value="RING/U-box"/>
    <property type="match status" value="3"/>
</dbReference>
<comment type="catalytic activity">
    <reaction evidence="1">
        <text>[E2 ubiquitin-conjugating enzyme]-S-ubiquitinyl-L-cysteine + [acceptor protein]-L-lysine = [E2 ubiquitin-conjugating enzyme]-L-cysteine + [acceptor protein]-N(6)-ubiquitinyl-L-lysine.</text>
        <dbReference type="EC" id="2.3.2.31"/>
    </reaction>
</comment>
<dbReference type="CDD" id="cd22582">
    <property type="entry name" value="BRcat_RBR_unk"/>
    <property type="match status" value="1"/>
</dbReference>
<dbReference type="EMBL" id="DF974063">
    <property type="protein sequence ID" value="GAU44681.1"/>
    <property type="molecule type" value="Genomic_DNA"/>
</dbReference>
<evidence type="ECO:0000313" key="17">
    <source>
        <dbReference type="Proteomes" id="UP000242715"/>
    </source>
</evidence>
<dbReference type="FunFam" id="1.20.120.1750:FF:000018">
    <property type="entry name" value="RBR-type E3 ubiquitin transferase"/>
    <property type="match status" value="1"/>
</dbReference>
<evidence type="ECO:0000256" key="8">
    <source>
        <dbReference type="ARBA" id="ARBA00022723"/>
    </source>
</evidence>
<keyword evidence="10 13" id="KW-0863">Zinc-finger</keyword>
<accession>A0A2Z6NL54</accession>
<keyword evidence="7" id="KW-0808">Transferase</keyword>
<dbReference type="SMART" id="SM00647">
    <property type="entry name" value="IBR"/>
    <property type="match status" value="1"/>
</dbReference>
<evidence type="ECO:0000256" key="13">
    <source>
        <dbReference type="PROSITE-ProRule" id="PRU00175"/>
    </source>
</evidence>
<protein>
    <recommendedName>
        <fullName evidence="6">RBR-type E3 ubiquitin transferase</fullName>
        <ecNumber evidence="6">2.3.2.31</ecNumber>
    </recommendedName>
</protein>
<dbReference type="GO" id="GO:0061630">
    <property type="term" value="F:ubiquitin protein ligase activity"/>
    <property type="evidence" value="ECO:0007669"/>
    <property type="project" value="UniProtKB-EC"/>
</dbReference>
<proteinExistence type="inferred from homology"/>
<dbReference type="PROSITE" id="PS50089">
    <property type="entry name" value="ZF_RING_2"/>
    <property type="match status" value="1"/>
</dbReference>
<dbReference type="AlphaFoldDB" id="A0A2Z6NL54"/>
<dbReference type="InterPro" id="IPR013083">
    <property type="entry name" value="Znf_RING/FYVE/PHD"/>
</dbReference>
<dbReference type="SMART" id="SM00184">
    <property type="entry name" value="RING"/>
    <property type="match status" value="1"/>
</dbReference>
<feature type="domain" description="RING-type" evidence="14">
    <location>
        <begin position="90"/>
        <end position="136"/>
    </location>
</feature>
<evidence type="ECO:0000259" key="15">
    <source>
        <dbReference type="PROSITE" id="PS51873"/>
    </source>
</evidence>
<feature type="domain" description="RING-type" evidence="15">
    <location>
        <begin position="86"/>
        <end position="300"/>
    </location>
</feature>
<evidence type="ECO:0000256" key="6">
    <source>
        <dbReference type="ARBA" id="ARBA00012251"/>
    </source>
</evidence>
<reference evidence="17" key="1">
    <citation type="journal article" date="2017" name="Front. Plant Sci.">
        <title>Climate Clever Clovers: New Paradigm to Reduce the Environmental Footprint of Ruminants by Breeding Low Methanogenic Forages Utilizing Haplotype Variation.</title>
        <authorList>
            <person name="Kaur P."/>
            <person name="Appels R."/>
            <person name="Bayer P.E."/>
            <person name="Keeble-Gagnere G."/>
            <person name="Wang J."/>
            <person name="Hirakawa H."/>
            <person name="Shirasawa K."/>
            <person name="Vercoe P."/>
            <person name="Stefanova K."/>
            <person name="Durmic Z."/>
            <person name="Nichols P."/>
            <person name="Revell C."/>
            <person name="Isobe S.N."/>
            <person name="Edwards D."/>
            <person name="Erskine W."/>
        </authorList>
    </citation>
    <scope>NUCLEOTIDE SEQUENCE [LARGE SCALE GENOMIC DNA]</scope>
    <source>
        <strain evidence="17">cv. Daliak</strain>
    </source>
</reference>
<dbReference type="InterPro" id="IPR002867">
    <property type="entry name" value="IBR_dom"/>
</dbReference>
<name>A0A2Z6NL54_TRISU</name>
<dbReference type="InterPro" id="IPR044066">
    <property type="entry name" value="TRIAD_supradom"/>
</dbReference>
<dbReference type="PANTHER" id="PTHR11685">
    <property type="entry name" value="RBR FAMILY RING FINGER AND IBR DOMAIN-CONTAINING"/>
    <property type="match status" value="1"/>
</dbReference>
<dbReference type="InterPro" id="IPR017907">
    <property type="entry name" value="Znf_RING_CS"/>
</dbReference>
<organism evidence="16 17">
    <name type="scientific">Trifolium subterraneum</name>
    <name type="common">Subterranean clover</name>
    <dbReference type="NCBI Taxonomy" id="3900"/>
    <lineage>
        <taxon>Eukaryota</taxon>
        <taxon>Viridiplantae</taxon>
        <taxon>Streptophyta</taxon>
        <taxon>Embryophyta</taxon>
        <taxon>Tracheophyta</taxon>
        <taxon>Spermatophyta</taxon>
        <taxon>Magnoliopsida</taxon>
        <taxon>eudicotyledons</taxon>
        <taxon>Gunneridae</taxon>
        <taxon>Pentapetalae</taxon>
        <taxon>rosids</taxon>
        <taxon>fabids</taxon>
        <taxon>Fabales</taxon>
        <taxon>Fabaceae</taxon>
        <taxon>Papilionoideae</taxon>
        <taxon>50 kb inversion clade</taxon>
        <taxon>NPAAA clade</taxon>
        <taxon>Hologalegina</taxon>
        <taxon>IRL clade</taxon>
        <taxon>Trifolieae</taxon>
        <taxon>Trifolium</taxon>
    </lineage>
</organism>
<evidence type="ECO:0000256" key="9">
    <source>
        <dbReference type="ARBA" id="ARBA00022737"/>
    </source>
</evidence>
<dbReference type="GO" id="GO:0008270">
    <property type="term" value="F:zinc ion binding"/>
    <property type="evidence" value="ECO:0007669"/>
    <property type="project" value="UniProtKB-KW"/>
</dbReference>
<evidence type="ECO:0000259" key="14">
    <source>
        <dbReference type="PROSITE" id="PS50089"/>
    </source>
</evidence>
<evidence type="ECO:0000256" key="1">
    <source>
        <dbReference type="ARBA" id="ARBA00001798"/>
    </source>
</evidence>
<dbReference type="Gene3D" id="3.30.40.10">
    <property type="entry name" value="Zinc/RING finger domain, C3HC4 (zinc finger)"/>
    <property type="match status" value="1"/>
</dbReference>
<dbReference type="PROSITE" id="PS51873">
    <property type="entry name" value="TRIAD"/>
    <property type="match status" value="1"/>
</dbReference>
<gene>
    <name evidence="16" type="ORF">TSUD_400230</name>
</gene>
<dbReference type="InterPro" id="IPR031127">
    <property type="entry name" value="E3_UB_ligase_RBR"/>
</dbReference>
<sequence length="312" mass="34944">MSVKTTTKTTTIGVVSPSTAEIIDVETFHFTPTTSKTSVAAVIDLSDTEDDDDIRILNFFPKKTTFGNRKRIKTEKGESSKSNNTVPFICEICTETKTTKDAFFIIGCSHAYCSDCVTMYVRSKLDDNVINVRCPVSGCSGLLEAEDCRLILPPEVFDRWGQALCEAMFDVSEKFYCPFADCSALLIKDGTEEVRASECPNCRRYFCAKCRVPWHDGIECSDFEKLNADERGKEDVMLVKLAKDMKWRRCPNCRFYVAKSMGCLFMKCRCGVAFCYNCGALNTTNNHYCSISATNISQFLRLLQAASVVNTS</sequence>
<comment type="cofactor">
    <cofactor evidence="2">
        <name>Zn(2+)</name>
        <dbReference type="ChEBI" id="CHEBI:29105"/>
    </cofactor>
</comment>
<comment type="function">
    <text evidence="3">Might act as an E3 ubiquitin-protein ligase, or as part of E3 complex, which accepts ubiquitin from specific E2 ubiquitin-conjugating enzymes and then transfers it to substrates.</text>
</comment>
<dbReference type="InterPro" id="IPR001841">
    <property type="entry name" value="Znf_RING"/>
</dbReference>
<dbReference type="Gene3D" id="1.20.120.1750">
    <property type="match status" value="1"/>
</dbReference>
<keyword evidence="9" id="KW-0677">Repeat</keyword>
<evidence type="ECO:0000256" key="10">
    <source>
        <dbReference type="ARBA" id="ARBA00022771"/>
    </source>
</evidence>
<comment type="similarity">
    <text evidence="5">Belongs to the RBR family. Ariadne subfamily.</text>
</comment>
<dbReference type="OrthoDB" id="10009520at2759"/>
<dbReference type="Gene3D" id="2.20.25.20">
    <property type="match status" value="1"/>
</dbReference>
<dbReference type="InterPro" id="IPR018957">
    <property type="entry name" value="Znf_C3HC4_RING-type"/>
</dbReference>
<dbReference type="EC" id="2.3.2.31" evidence="6"/>
<dbReference type="CDD" id="cd22584">
    <property type="entry name" value="Rcat_RBR_unk"/>
    <property type="match status" value="1"/>
</dbReference>
<comment type="pathway">
    <text evidence="4">Protein modification; protein ubiquitination.</text>
</comment>
<evidence type="ECO:0000313" key="16">
    <source>
        <dbReference type="EMBL" id="GAU44681.1"/>
    </source>
</evidence>
<dbReference type="GO" id="GO:0016567">
    <property type="term" value="P:protein ubiquitination"/>
    <property type="evidence" value="ECO:0007669"/>
    <property type="project" value="UniProtKB-UniPathway"/>
</dbReference>
<dbReference type="FunFam" id="3.30.40.10:FF:000230">
    <property type="entry name" value="RBR-type E3 ubiquitin transferase"/>
    <property type="match status" value="1"/>
</dbReference>
<dbReference type="Pfam" id="PF00097">
    <property type="entry name" value="zf-C3HC4"/>
    <property type="match status" value="1"/>
</dbReference>
<keyword evidence="8" id="KW-0479">Metal-binding</keyword>